<organism evidence="1 2">
    <name type="scientific">Phytophthora rubi</name>
    <dbReference type="NCBI Taxonomy" id="129364"/>
    <lineage>
        <taxon>Eukaryota</taxon>
        <taxon>Sar</taxon>
        <taxon>Stramenopiles</taxon>
        <taxon>Oomycota</taxon>
        <taxon>Peronosporomycetes</taxon>
        <taxon>Peronosporales</taxon>
        <taxon>Peronosporaceae</taxon>
        <taxon>Phytophthora</taxon>
    </lineage>
</organism>
<proteinExistence type="predicted"/>
<dbReference type="EMBL" id="QXFT01001039">
    <property type="protein sequence ID" value="KAE9331002.1"/>
    <property type="molecule type" value="Genomic_DNA"/>
</dbReference>
<comment type="caution">
    <text evidence="1">The sequence shown here is derived from an EMBL/GenBank/DDBJ whole genome shotgun (WGS) entry which is preliminary data.</text>
</comment>
<keyword evidence="2" id="KW-1185">Reference proteome</keyword>
<evidence type="ECO:0000313" key="1">
    <source>
        <dbReference type="EMBL" id="KAE9331002.1"/>
    </source>
</evidence>
<dbReference type="AlphaFoldDB" id="A0A6A4F2H7"/>
<name>A0A6A4F2H7_9STRA</name>
<gene>
    <name evidence="1" type="ORF">PR003_g15182</name>
</gene>
<reference evidence="1 2" key="1">
    <citation type="submission" date="2018-08" db="EMBL/GenBank/DDBJ databases">
        <title>Genomic investigation of the strawberry pathogen Phytophthora fragariae indicates pathogenicity is determined by transcriptional variation in three key races.</title>
        <authorList>
            <person name="Adams T.M."/>
            <person name="Armitage A.D."/>
            <person name="Sobczyk M.K."/>
            <person name="Bates H.J."/>
            <person name="Dunwell J.M."/>
            <person name="Nellist C.F."/>
            <person name="Harrison R.J."/>
        </authorList>
    </citation>
    <scope>NUCLEOTIDE SEQUENCE [LARGE SCALE GENOMIC DNA]</scope>
    <source>
        <strain evidence="1 2">SCRP333</strain>
    </source>
</reference>
<protein>
    <submittedName>
        <fullName evidence="1">Uncharacterized protein</fullName>
    </submittedName>
</protein>
<dbReference type="Proteomes" id="UP000434957">
    <property type="component" value="Unassembled WGS sequence"/>
</dbReference>
<accession>A0A6A4F2H7</accession>
<sequence length="54" mass="5584">MSSSCACTVAGTFAARAVTGAAAGFRLPATISARRLIVFRMPSCHFEALPVVVL</sequence>
<evidence type="ECO:0000313" key="2">
    <source>
        <dbReference type="Proteomes" id="UP000434957"/>
    </source>
</evidence>